<dbReference type="InterPro" id="IPR002586">
    <property type="entry name" value="CobQ/CobB/MinD/ParA_Nub-bd_dom"/>
</dbReference>
<protein>
    <submittedName>
        <fullName evidence="4">MinD/ParA family protein</fullName>
    </submittedName>
</protein>
<dbReference type="GO" id="GO:0016887">
    <property type="term" value="F:ATP hydrolysis activity"/>
    <property type="evidence" value="ECO:0007669"/>
    <property type="project" value="TreeGrafter"/>
</dbReference>
<reference evidence="4" key="1">
    <citation type="journal article" date="2020" name="mSystems">
        <title>Genome- and Community-Level Interaction Insights into Carbon Utilization and Element Cycling Functions of Hydrothermarchaeota in Hydrothermal Sediment.</title>
        <authorList>
            <person name="Zhou Z."/>
            <person name="Liu Y."/>
            <person name="Xu W."/>
            <person name="Pan J."/>
            <person name="Luo Z.H."/>
            <person name="Li M."/>
        </authorList>
    </citation>
    <scope>NUCLEOTIDE SEQUENCE [LARGE SCALE GENOMIC DNA]</scope>
    <source>
        <strain evidence="4">SpSt-966</strain>
    </source>
</reference>
<comment type="caution">
    <text evidence="4">The sequence shown here is derived from an EMBL/GenBank/DDBJ whole genome shotgun (WGS) entry which is preliminary data.</text>
</comment>
<dbReference type="GO" id="GO:0005524">
    <property type="term" value="F:ATP binding"/>
    <property type="evidence" value="ECO:0007669"/>
    <property type="project" value="UniProtKB-KW"/>
</dbReference>
<dbReference type="GO" id="GO:0005829">
    <property type="term" value="C:cytosol"/>
    <property type="evidence" value="ECO:0007669"/>
    <property type="project" value="TreeGrafter"/>
</dbReference>
<dbReference type="EMBL" id="DTPE01000212">
    <property type="protein sequence ID" value="HGE75546.1"/>
    <property type="molecule type" value="Genomic_DNA"/>
</dbReference>
<evidence type="ECO:0000256" key="1">
    <source>
        <dbReference type="ARBA" id="ARBA00022741"/>
    </source>
</evidence>
<feature type="domain" description="CobQ/CobB/MinD/ParA nucleotide binding" evidence="3">
    <location>
        <begin position="20"/>
        <end position="205"/>
    </location>
</feature>
<dbReference type="PIRSF" id="PIRSF003092">
    <property type="entry name" value="MinD"/>
    <property type="match status" value="1"/>
</dbReference>
<evidence type="ECO:0000256" key="2">
    <source>
        <dbReference type="ARBA" id="ARBA00022840"/>
    </source>
</evidence>
<organism evidence="4">
    <name type="scientific">Mesoaciditoga lauensis</name>
    <dbReference type="NCBI Taxonomy" id="1495039"/>
    <lineage>
        <taxon>Bacteria</taxon>
        <taxon>Thermotogati</taxon>
        <taxon>Thermotogota</taxon>
        <taxon>Thermotogae</taxon>
        <taxon>Mesoaciditogales</taxon>
        <taxon>Mesoaciditogaceae</taxon>
        <taxon>Mesoaciditoga</taxon>
    </lineage>
</organism>
<keyword evidence="2" id="KW-0067">ATP-binding</keyword>
<dbReference type="GO" id="GO:0009898">
    <property type="term" value="C:cytoplasmic side of plasma membrane"/>
    <property type="evidence" value="ECO:0007669"/>
    <property type="project" value="TreeGrafter"/>
</dbReference>
<accession>A0A7V3RFA6</accession>
<dbReference type="AlphaFoldDB" id="A0A7V3RFA6"/>
<evidence type="ECO:0000259" key="3">
    <source>
        <dbReference type="Pfam" id="PF01656"/>
    </source>
</evidence>
<dbReference type="InterPro" id="IPR027417">
    <property type="entry name" value="P-loop_NTPase"/>
</dbReference>
<dbReference type="Gene3D" id="3.40.50.300">
    <property type="entry name" value="P-loop containing nucleotide triphosphate hydrolases"/>
    <property type="match status" value="1"/>
</dbReference>
<dbReference type="PANTHER" id="PTHR43384:SF4">
    <property type="entry name" value="CELLULOSE BIOSYNTHESIS PROTEIN BCSQ-RELATED"/>
    <property type="match status" value="1"/>
</dbReference>
<sequence>MIYDQAEKLRDSVKSARIVTTVSGKGGVGKSLITLNLAVTLAKAGKKVLVFDMDVGFANLNILGGIESKHTLKEFFTGSKLRDIVESTKYGFWLLSGGNSTGDFYAFQLGERERLFSEFYEFGGEMDFIIFDTGAGYSRMLEGIYEASNDFILVITPEPTAVVDGYTFMKLLAVKKVNSRFFLVVNMVNDLAEGRALIERFELSTTRFTDLNFEKGFSIIADQQVRKAVRDQTPFTLSYRSIQPSLAIMGLSSVIAGEDLSDDKNRSFVDRIKNIFGLRR</sequence>
<dbReference type="Pfam" id="PF01656">
    <property type="entry name" value="CbiA"/>
    <property type="match status" value="1"/>
</dbReference>
<dbReference type="InterPro" id="IPR050625">
    <property type="entry name" value="ParA/MinD_ATPase"/>
</dbReference>
<dbReference type="GO" id="GO:0051782">
    <property type="term" value="P:negative regulation of cell division"/>
    <property type="evidence" value="ECO:0007669"/>
    <property type="project" value="TreeGrafter"/>
</dbReference>
<proteinExistence type="predicted"/>
<keyword evidence="1" id="KW-0547">Nucleotide-binding</keyword>
<dbReference type="PANTHER" id="PTHR43384">
    <property type="entry name" value="SEPTUM SITE-DETERMINING PROTEIN MIND HOMOLOG, CHLOROPLASTIC-RELATED"/>
    <property type="match status" value="1"/>
</dbReference>
<dbReference type="InterPro" id="IPR025501">
    <property type="entry name" value="MinD_FleN"/>
</dbReference>
<name>A0A7V3RFA6_9BACT</name>
<gene>
    <name evidence="4" type="ORF">ENX73_05425</name>
</gene>
<dbReference type="SUPFAM" id="SSF52540">
    <property type="entry name" value="P-loop containing nucleoside triphosphate hydrolases"/>
    <property type="match status" value="1"/>
</dbReference>
<evidence type="ECO:0000313" key="4">
    <source>
        <dbReference type="EMBL" id="HGE75546.1"/>
    </source>
</evidence>